<evidence type="ECO:0000256" key="5">
    <source>
        <dbReference type="ARBA" id="ARBA00022982"/>
    </source>
</evidence>
<keyword evidence="8 12" id="KW-0472">Membrane</keyword>
<dbReference type="InterPro" id="IPR003752">
    <property type="entry name" value="DiS_bond_form_DsbB/BdbC"/>
</dbReference>
<keyword evidence="6 12" id="KW-1133">Transmembrane helix</keyword>
<dbReference type="PANTHER" id="PTHR43469:SF1">
    <property type="entry name" value="SPBETA PROPHAGE-DERIVED DISULFIDE BOND FORMATION PROTEIN B"/>
    <property type="match status" value="1"/>
</dbReference>
<proteinExistence type="inferred from homology"/>
<dbReference type="InterPro" id="IPR012187">
    <property type="entry name" value="Disulphide_bond_form_BdbC"/>
</dbReference>
<dbReference type="AlphaFoldDB" id="A0A1F5PJJ1"/>
<evidence type="ECO:0000256" key="9">
    <source>
        <dbReference type="ARBA" id="ARBA00023157"/>
    </source>
</evidence>
<evidence type="ECO:0000256" key="3">
    <source>
        <dbReference type="ARBA" id="ARBA00022448"/>
    </source>
</evidence>
<keyword evidence="4 12" id="KW-0812">Transmembrane</keyword>
<keyword evidence="7" id="KW-0560">Oxidoreductase</keyword>
<keyword evidence="5" id="KW-0249">Electron transport</keyword>
<protein>
    <recommendedName>
        <fullName evidence="15">2-oxoglutarate dehydrogenase</fullName>
    </recommendedName>
</protein>
<evidence type="ECO:0000313" key="14">
    <source>
        <dbReference type="Proteomes" id="UP000177682"/>
    </source>
</evidence>
<gene>
    <name evidence="13" type="ORF">A3E29_03235</name>
</gene>
<comment type="subcellular location">
    <subcellularLocation>
        <location evidence="1">Membrane</location>
        <topology evidence="1">Multi-pass membrane protein</topology>
    </subcellularLocation>
</comment>
<evidence type="ECO:0000256" key="2">
    <source>
        <dbReference type="ARBA" id="ARBA00007602"/>
    </source>
</evidence>
<name>A0A1F5PJJ1_9BACT</name>
<dbReference type="HAMAP" id="MF_00287">
    <property type="entry name" value="BdbC"/>
    <property type="match status" value="1"/>
</dbReference>
<reference evidence="13 14" key="1">
    <citation type="journal article" date="2016" name="Nat. Commun.">
        <title>Thousands of microbial genomes shed light on interconnected biogeochemical processes in an aquifer system.</title>
        <authorList>
            <person name="Anantharaman K."/>
            <person name="Brown C.T."/>
            <person name="Hug L.A."/>
            <person name="Sharon I."/>
            <person name="Castelle C.J."/>
            <person name="Probst A.J."/>
            <person name="Thomas B.C."/>
            <person name="Singh A."/>
            <person name="Wilkins M.J."/>
            <person name="Karaoz U."/>
            <person name="Brodie E.L."/>
            <person name="Williams K.H."/>
            <person name="Hubbard S.S."/>
            <person name="Banfield J.F."/>
        </authorList>
    </citation>
    <scope>NUCLEOTIDE SEQUENCE [LARGE SCALE GENOMIC DNA]</scope>
</reference>
<dbReference type="NCBIfam" id="NF002849">
    <property type="entry name" value="PRK03113.1"/>
    <property type="match status" value="1"/>
</dbReference>
<dbReference type="PIRSF" id="PIRSF036659">
    <property type="entry name" value="BdbC"/>
    <property type="match status" value="1"/>
</dbReference>
<evidence type="ECO:0008006" key="15">
    <source>
        <dbReference type="Google" id="ProtNLM"/>
    </source>
</evidence>
<dbReference type="GO" id="GO:0015035">
    <property type="term" value="F:protein-disulfide reductase activity"/>
    <property type="evidence" value="ECO:0007669"/>
    <property type="project" value="InterPro"/>
</dbReference>
<keyword evidence="9" id="KW-1015">Disulfide bond</keyword>
<dbReference type="SUPFAM" id="SSF158442">
    <property type="entry name" value="DsbB-like"/>
    <property type="match status" value="1"/>
</dbReference>
<dbReference type="InterPro" id="IPR023380">
    <property type="entry name" value="DsbB-like_sf"/>
</dbReference>
<dbReference type="Pfam" id="PF02600">
    <property type="entry name" value="DsbB"/>
    <property type="match status" value="1"/>
</dbReference>
<keyword evidence="10" id="KW-0143">Chaperone</keyword>
<evidence type="ECO:0000256" key="7">
    <source>
        <dbReference type="ARBA" id="ARBA00023002"/>
    </source>
</evidence>
<comment type="similarity">
    <text evidence="2">Belongs to the DsbB family. BdbC subfamily.</text>
</comment>
<evidence type="ECO:0000256" key="11">
    <source>
        <dbReference type="ARBA" id="ARBA00023284"/>
    </source>
</evidence>
<evidence type="ECO:0000256" key="4">
    <source>
        <dbReference type="ARBA" id="ARBA00022692"/>
    </source>
</evidence>
<evidence type="ECO:0000313" key="13">
    <source>
        <dbReference type="EMBL" id="OGE90096.1"/>
    </source>
</evidence>
<dbReference type="EMBL" id="MFEY01000007">
    <property type="protein sequence ID" value="OGE90096.1"/>
    <property type="molecule type" value="Genomic_DNA"/>
</dbReference>
<sequence length="141" mass="15990">MTNLFHKYGSYAAWIIAALATTGSLYFQYIMSLPPCVLCWYQRIFMYPLVAIIAVGILKKDSNLPLYVLPLSLIGLAISIYHNLLYYNLIPESLAPCTIGISCTTRQIEWLSFVTIPLLSLLSFLTINVIMIINLKKHESR</sequence>
<feature type="transmembrane region" description="Helical" evidence="12">
    <location>
        <begin position="65"/>
        <end position="90"/>
    </location>
</feature>
<evidence type="ECO:0000256" key="12">
    <source>
        <dbReference type="SAM" id="Phobius"/>
    </source>
</evidence>
<dbReference type="Gene3D" id="1.20.1550.10">
    <property type="entry name" value="DsbB-like"/>
    <property type="match status" value="1"/>
</dbReference>
<dbReference type="GO" id="GO:0006457">
    <property type="term" value="P:protein folding"/>
    <property type="evidence" value="ECO:0007669"/>
    <property type="project" value="InterPro"/>
</dbReference>
<dbReference type="Proteomes" id="UP000177682">
    <property type="component" value="Unassembled WGS sequence"/>
</dbReference>
<feature type="transmembrane region" description="Helical" evidence="12">
    <location>
        <begin position="40"/>
        <end position="58"/>
    </location>
</feature>
<dbReference type="GO" id="GO:0016020">
    <property type="term" value="C:membrane"/>
    <property type="evidence" value="ECO:0007669"/>
    <property type="project" value="UniProtKB-SubCell"/>
</dbReference>
<organism evidence="13 14">
    <name type="scientific">Candidatus Doudnabacteria bacterium RIFCSPHIGHO2_12_FULL_48_16</name>
    <dbReference type="NCBI Taxonomy" id="1817838"/>
    <lineage>
        <taxon>Bacteria</taxon>
        <taxon>Candidatus Doudnaibacteriota</taxon>
    </lineage>
</organism>
<comment type="caution">
    <text evidence="13">The sequence shown here is derived from an EMBL/GenBank/DDBJ whole genome shotgun (WGS) entry which is preliminary data.</text>
</comment>
<evidence type="ECO:0000256" key="1">
    <source>
        <dbReference type="ARBA" id="ARBA00004141"/>
    </source>
</evidence>
<evidence type="ECO:0000256" key="10">
    <source>
        <dbReference type="ARBA" id="ARBA00023186"/>
    </source>
</evidence>
<keyword evidence="11" id="KW-0676">Redox-active center</keyword>
<keyword evidence="3" id="KW-0813">Transport</keyword>
<evidence type="ECO:0000256" key="8">
    <source>
        <dbReference type="ARBA" id="ARBA00023136"/>
    </source>
</evidence>
<evidence type="ECO:0000256" key="6">
    <source>
        <dbReference type="ARBA" id="ARBA00022989"/>
    </source>
</evidence>
<accession>A0A1F5PJJ1</accession>
<dbReference type="PANTHER" id="PTHR43469">
    <property type="entry name" value="DISULFIDE FORMATION PROTEIN-RELATED"/>
    <property type="match status" value="1"/>
</dbReference>
<feature type="transmembrane region" description="Helical" evidence="12">
    <location>
        <begin position="110"/>
        <end position="135"/>
    </location>
</feature>
<feature type="transmembrane region" description="Helical" evidence="12">
    <location>
        <begin position="12"/>
        <end position="34"/>
    </location>
</feature>